<dbReference type="AlphaFoldDB" id="A0A2N7KP47"/>
<evidence type="ECO:0000313" key="3">
    <source>
        <dbReference type="Proteomes" id="UP000235406"/>
    </source>
</evidence>
<dbReference type="Proteomes" id="UP000235406">
    <property type="component" value="Unassembled WGS sequence"/>
</dbReference>
<keyword evidence="1" id="KW-1133">Transmembrane helix</keyword>
<sequence>MLATQAHASVSLGSSSGGFAKIAAFFQEIVDFLGGTGTLFVVFISAAAAIMLWIIAPQSGSAVMAWIFRVCVGAISLFSLATVMTWLQSF</sequence>
<gene>
    <name evidence="2" type="ORF">BCT49_00060</name>
</gene>
<organism evidence="2 3">
    <name type="scientific">Vibrio lentus</name>
    <dbReference type="NCBI Taxonomy" id="136468"/>
    <lineage>
        <taxon>Bacteria</taxon>
        <taxon>Pseudomonadati</taxon>
        <taxon>Pseudomonadota</taxon>
        <taxon>Gammaproteobacteria</taxon>
        <taxon>Vibrionales</taxon>
        <taxon>Vibrionaceae</taxon>
        <taxon>Vibrio</taxon>
    </lineage>
</organism>
<reference evidence="3" key="1">
    <citation type="submission" date="2016-07" db="EMBL/GenBank/DDBJ databases">
        <title>Nontailed viruses are major unrecognized killers of bacteria in the ocean.</title>
        <authorList>
            <person name="Kauffman K."/>
            <person name="Hussain F."/>
            <person name="Yang J."/>
            <person name="Arevalo P."/>
            <person name="Brown J."/>
            <person name="Cutler M."/>
            <person name="Kelly L."/>
            <person name="Polz M.F."/>
        </authorList>
    </citation>
    <scope>NUCLEOTIDE SEQUENCE [LARGE SCALE GENOMIC DNA]</scope>
    <source>
        <strain evidence="3">10N.261.46.F8</strain>
    </source>
</reference>
<dbReference type="EMBL" id="MCZK01000002">
    <property type="protein sequence ID" value="PMM78479.1"/>
    <property type="molecule type" value="Genomic_DNA"/>
</dbReference>
<evidence type="ECO:0000313" key="2">
    <source>
        <dbReference type="EMBL" id="PMM78479.1"/>
    </source>
</evidence>
<comment type="caution">
    <text evidence="2">The sequence shown here is derived from an EMBL/GenBank/DDBJ whole genome shotgun (WGS) entry which is preliminary data.</text>
</comment>
<keyword evidence="1" id="KW-0812">Transmembrane</keyword>
<keyword evidence="1" id="KW-0472">Membrane</keyword>
<proteinExistence type="predicted"/>
<name>A0A2N7KP47_9VIBR</name>
<dbReference type="OrthoDB" id="5900581at2"/>
<evidence type="ECO:0000256" key="1">
    <source>
        <dbReference type="SAM" id="Phobius"/>
    </source>
</evidence>
<accession>A0A2N7KP47</accession>
<protein>
    <submittedName>
        <fullName evidence="2">Uncharacterized protein</fullName>
    </submittedName>
</protein>
<feature type="transmembrane region" description="Helical" evidence="1">
    <location>
        <begin position="67"/>
        <end position="87"/>
    </location>
</feature>
<feature type="transmembrane region" description="Helical" evidence="1">
    <location>
        <begin position="36"/>
        <end position="55"/>
    </location>
</feature>